<dbReference type="InterPro" id="IPR009057">
    <property type="entry name" value="Homeodomain-like_sf"/>
</dbReference>
<evidence type="ECO:0000313" key="7">
    <source>
        <dbReference type="Proteomes" id="UP001206692"/>
    </source>
</evidence>
<comment type="caution">
    <text evidence="6">The sequence shown here is derived from an EMBL/GenBank/DDBJ whole genome shotgun (WGS) entry which is preliminary data.</text>
</comment>
<evidence type="ECO:0000256" key="1">
    <source>
        <dbReference type="ARBA" id="ARBA00023015"/>
    </source>
</evidence>
<dbReference type="Pfam" id="PF00440">
    <property type="entry name" value="TetR_N"/>
    <property type="match status" value="1"/>
</dbReference>
<keyword evidence="3" id="KW-0804">Transcription</keyword>
<proteinExistence type="predicted"/>
<keyword evidence="7" id="KW-1185">Reference proteome</keyword>
<reference evidence="6 7" key="1">
    <citation type="submission" date="2022-06" db="EMBL/GenBank/DDBJ databases">
        <title>Isolation of gut microbiota from human fecal samples.</title>
        <authorList>
            <person name="Pamer E.G."/>
            <person name="Barat B."/>
            <person name="Waligurski E."/>
            <person name="Medina S."/>
            <person name="Paddock L."/>
            <person name="Mostad J."/>
        </authorList>
    </citation>
    <scope>NUCLEOTIDE SEQUENCE [LARGE SCALE GENOMIC DNA]</scope>
    <source>
        <strain evidence="6 7">DFI.1.1</strain>
    </source>
</reference>
<evidence type="ECO:0000313" key="6">
    <source>
        <dbReference type="EMBL" id="MCQ5343466.1"/>
    </source>
</evidence>
<name>A0ABT1SUA6_9FIRM</name>
<feature type="DNA-binding region" description="H-T-H motif" evidence="4">
    <location>
        <begin position="36"/>
        <end position="55"/>
    </location>
</feature>
<dbReference type="SUPFAM" id="SSF48498">
    <property type="entry name" value="Tetracyclin repressor-like, C-terminal domain"/>
    <property type="match status" value="1"/>
</dbReference>
<dbReference type="RefSeq" id="WP_062411338.1">
    <property type="nucleotide sequence ID" value="NZ_JAJCIO010000030.1"/>
</dbReference>
<evidence type="ECO:0000256" key="4">
    <source>
        <dbReference type="PROSITE-ProRule" id="PRU00335"/>
    </source>
</evidence>
<dbReference type="InterPro" id="IPR001647">
    <property type="entry name" value="HTH_TetR"/>
</dbReference>
<accession>A0ABT1SUA6</accession>
<protein>
    <submittedName>
        <fullName evidence="6">TetR/AcrR family transcriptional regulator</fullName>
    </submittedName>
</protein>
<dbReference type="PANTHER" id="PTHR30055">
    <property type="entry name" value="HTH-TYPE TRANSCRIPTIONAL REGULATOR RUTR"/>
    <property type="match status" value="1"/>
</dbReference>
<evidence type="ECO:0000256" key="2">
    <source>
        <dbReference type="ARBA" id="ARBA00023125"/>
    </source>
</evidence>
<evidence type="ECO:0000259" key="5">
    <source>
        <dbReference type="PROSITE" id="PS50977"/>
    </source>
</evidence>
<dbReference type="InterPro" id="IPR050109">
    <property type="entry name" value="HTH-type_TetR-like_transc_reg"/>
</dbReference>
<dbReference type="PROSITE" id="PS50977">
    <property type="entry name" value="HTH_TETR_2"/>
    <property type="match status" value="1"/>
</dbReference>
<evidence type="ECO:0000256" key="3">
    <source>
        <dbReference type="ARBA" id="ARBA00023163"/>
    </source>
</evidence>
<dbReference type="Proteomes" id="UP001206692">
    <property type="component" value="Unassembled WGS sequence"/>
</dbReference>
<dbReference type="PANTHER" id="PTHR30055:SF234">
    <property type="entry name" value="HTH-TYPE TRANSCRIPTIONAL REGULATOR BETI"/>
    <property type="match status" value="1"/>
</dbReference>
<sequence length="193" mass="22280">MALSKEKQQQIHETRKKQILDAAMELFDTHGYTDTKISDIAAKADISKGLVYRYFKSKEDILYALSENIEHCFQDCAEQTSAKEGLRLFGLRLLSYPYYQDYIPPFRVFFTAALKDNIDSSKLQFPITEESMVDYFSKLFRRGQEDGEFRTGDPVLFGDVYFKYLIGSLISMNPGKSGQTYHPDIDLILSLFE</sequence>
<dbReference type="SUPFAM" id="SSF46689">
    <property type="entry name" value="Homeodomain-like"/>
    <property type="match status" value="1"/>
</dbReference>
<dbReference type="InterPro" id="IPR036271">
    <property type="entry name" value="Tet_transcr_reg_TetR-rel_C_sf"/>
</dbReference>
<gene>
    <name evidence="6" type="ORF">NE675_10605</name>
</gene>
<keyword evidence="1" id="KW-0805">Transcription regulation</keyword>
<feature type="domain" description="HTH tetR-type" evidence="5">
    <location>
        <begin position="13"/>
        <end position="73"/>
    </location>
</feature>
<dbReference type="EMBL" id="JANGEW010000024">
    <property type="protein sequence ID" value="MCQ5343466.1"/>
    <property type="molecule type" value="Genomic_DNA"/>
</dbReference>
<dbReference type="Gene3D" id="1.10.357.10">
    <property type="entry name" value="Tetracycline Repressor, domain 2"/>
    <property type="match status" value="1"/>
</dbReference>
<dbReference type="PRINTS" id="PR00455">
    <property type="entry name" value="HTHTETR"/>
</dbReference>
<keyword evidence="2 4" id="KW-0238">DNA-binding</keyword>
<organism evidence="6 7">
    <name type="scientific">Megasphaera massiliensis</name>
    <dbReference type="NCBI Taxonomy" id="1232428"/>
    <lineage>
        <taxon>Bacteria</taxon>
        <taxon>Bacillati</taxon>
        <taxon>Bacillota</taxon>
        <taxon>Negativicutes</taxon>
        <taxon>Veillonellales</taxon>
        <taxon>Veillonellaceae</taxon>
        <taxon>Megasphaera</taxon>
    </lineage>
</organism>